<dbReference type="AlphaFoldDB" id="I2FVG3"/>
<dbReference type="SUPFAM" id="SSF55797">
    <property type="entry name" value="PR-1-like"/>
    <property type="match status" value="1"/>
</dbReference>
<feature type="region of interest" description="Disordered" evidence="1">
    <location>
        <begin position="77"/>
        <end position="213"/>
    </location>
</feature>
<proteinExistence type="predicted"/>
<feature type="domain" description="SCP" evidence="2">
    <location>
        <begin position="322"/>
        <end position="466"/>
    </location>
</feature>
<feature type="compositionally biased region" description="Basic and acidic residues" evidence="1">
    <location>
        <begin position="77"/>
        <end position="94"/>
    </location>
</feature>
<dbReference type="STRING" id="1128400.I2FVG3"/>
<reference evidence="3 4" key="1">
    <citation type="journal article" date="2012" name="Plant Cell">
        <title>Genome comparison of barley and maize smut fungi reveals targeted loss of RNA silencing components and species-specific presence of transposable elements.</title>
        <authorList>
            <person name="Laurie J.D."/>
            <person name="Ali S."/>
            <person name="Linning R."/>
            <person name="Mannhaupt G."/>
            <person name="Wong P."/>
            <person name="Gueldener U."/>
            <person name="Muensterkoetter M."/>
            <person name="Moore R."/>
            <person name="Kahmann R."/>
            <person name="Bakkeren G."/>
            <person name="Schirawski J."/>
        </authorList>
    </citation>
    <scope>NUCLEOTIDE SEQUENCE [LARGE SCALE GENOMIC DNA]</scope>
    <source>
        <strain evidence="4">Uh4875-4</strain>
    </source>
</reference>
<protein>
    <submittedName>
        <fullName evidence="3">Related to Fruiting body protein SC7</fullName>
    </submittedName>
</protein>
<dbReference type="HOGENOM" id="CLU_537669_0_0_1"/>
<accession>I2FVG3</accession>
<feature type="compositionally biased region" description="Low complexity" evidence="1">
    <location>
        <begin position="116"/>
        <end position="140"/>
    </location>
</feature>
<dbReference type="eggNOG" id="KOG3017">
    <property type="taxonomic scope" value="Eukaryota"/>
</dbReference>
<evidence type="ECO:0000313" key="3">
    <source>
        <dbReference type="EMBL" id="CCF50906.1"/>
    </source>
</evidence>
<dbReference type="OMA" id="MAGHTEP"/>
<dbReference type="Gene3D" id="3.40.33.10">
    <property type="entry name" value="CAP"/>
    <property type="match status" value="1"/>
</dbReference>
<organism evidence="3 4">
    <name type="scientific">Ustilago hordei</name>
    <name type="common">Barley covered smut fungus</name>
    <dbReference type="NCBI Taxonomy" id="120017"/>
    <lineage>
        <taxon>Eukaryota</taxon>
        <taxon>Fungi</taxon>
        <taxon>Dikarya</taxon>
        <taxon>Basidiomycota</taxon>
        <taxon>Ustilaginomycotina</taxon>
        <taxon>Ustilaginomycetes</taxon>
        <taxon>Ustilaginales</taxon>
        <taxon>Ustilaginaceae</taxon>
        <taxon>Ustilago</taxon>
    </lineage>
</organism>
<keyword evidence="4" id="KW-1185">Reference proteome</keyword>
<dbReference type="InterPro" id="IPR035940">
    <property type="entry name" value="CAP_sf"/>
</dbReference>
<evidence type="ECO:0000259" key="2">
    <source>
        <dbReference type="SMART" id="SM00198"/>
    </source>
</evidence>
<evidence type="ECO:0000313" key="4">
    <source>
        <dbReference type="Proteomes" id="UP000006174"/>
    </source>
</evidence>
<feature type="compositionally biased region" description="Basic and acidic residues" evidence="1">
    <location>
        <begin position="197"/>
        <end position="213"/>
    </location>
</feature>
<dbReference type="PRINTS" id="PR00837">
    <property type="entry name" value="V5TPXLIKE"/>
</dbReference>
<dbReference type="PANTHER" id="PTHR10334">
    <property type="entry name" value="CYSTEINE-RICH SECRETORY PROTEIN-RELATED"/>
    <property type="match status" value="1"/>
</dbReference>
<dbReference type="InterPro" id="IPR014044">
    <property type="entry name" value="CAP_dom"/>
</dbReference>
<feature type="compositionally biased region" description="Polar residues" evidence="1">
    <location>
        <begin position="141"/>
        <end position="176"/>
    </location>
</feature>
<sequence length="493" mass="54433">MARLLKGLSVALVAMLYVVFLVTNYALADLVPRSPRHSHRALHRAFVGKRASAEVQDCPESNSAINSYVGDEIKKLSSASEEKGGQEQVAERDLTGTAGNPHVQVKVKSSTRPNGSSHSWSWSWSSHSSSSSSSSSTSSTNDGTSLGSTSPYISHLGQSDQHQKPPTQGQPSKTSQPPQPLQRYTEIRSSHGQDTSDSTHETTKSVQNKDGRVVDHTVIARSHSSSAHSSYSRFSNVFHYVMAGHTEPSSNIAPFSNAQVEWMRSPAQAVALSAFAEIGEPIPRPARAEICNRRFPFTGRQYTIEEKDHRFSQPFSKEALDPVSKMALDLHNNERARYGLRPLQWNVELANMAACWADLKAYGHSQDHFCATGENIAMGLGDPCYSNPLEGMKNAIMAFLDEDRNWAQNPQMSERTGHWTQTVWKDTLFVGCAVAQRKDFMQGYGTNEKAAMYIVCEYYPPGNVQGEYEHQVPAVRPMPQLRSTCSANEKHGS</sequence>
<dbReference type="InterPro" id="IPR001283">
    <property type="entry name" value="CRISP-related"/>
</dbReference>
<comment type="caution">
    <text evidence="3">The sequence shown here is derived from an EMBL/GenBank/DDBJ whole genome shotgun (WGS) entry which is preliminary data.</text>
</comment>
<dbReference type="SMART" id="SM00198">
    <property type="entry name" value="SCP"/>
    <property type="match status" value="1"/>
</dbReference>
<dbReference type="Proteomes" id="UP000006174">
    <property type="component" value="Unassembled WGS sequence"/>
</dbReference>
<gene>
    <name evidence="3" type="ORF">UHOR_06792</name>
</gene>
<dbReference type="EMBL" id="CAGI01000159">
    <property type="protein sequence ID" value="CCF50906.1"/>
    <property type="molecule type" value="Genomic_DNA"/>
</dbReference>
<evidence type="ECO:0000256" key="1">
    <source>
        <dbReference type="SAM" id="MobiDB-lite"/>
    </source>
</evidence>
<name>I2FVG3_USTHO</name>
<dbReference type="Pfam" id="PF00188">
    <property type="entry name" value="CAP"/>
    <property type="match status" value="1"/>
</dbReference>